<dbReference type="PANTHER" id="PTHR42852:SF18">
    <property type="entry name" value="CHROMOSOME UNDETERMINED SCAFFOLD_47, WHOLE GENOME SHOTGUN SEQUENCE"/>
    <property type="match status" value="1"/>
</dbReference>
<dbReference type="InterPro" id="IPR013740">
    <property type="entry name" value="Redoxin"/>
</dbReference>
<proteinExistence type="predicted"/>
<keyword evidence="2" id="KW-0413">Isomerase</keyword>
<name>A0A1N6I278_9PROT</name>
<sequence>MIRQIWLLFLTGFVLTLATTMSVSARSVGEVQPSCMLTSLEGEHVYNLQELKGKVIYVDFWASWCPPCVRSFPFLNQLEHDLKDQGLQVIGINLDEKLMDAKKFLDKYPAGFTIALDPDKQCARDFGVIAMPTSYIIDQEGIIRHVHQGFRSGDKQELRGVLEHLLTESL</sequence>
<dbReference type="SUPFAM" id="SSF52833">
    <property type="entry name" value="Thioredoxin-like"/>
    <property type="match status" value="1"/>
</dbReference>
<evidence type="ECO:0000313" key="3">
    <source>
        <dbReference type="Proteomes" id="UP000185062"/>
    </source>
</evidence>
<dbReference type="GO" id="GO:0016491">
    <property type="term" value="F:oxidoreductase activity"/>
    <property type="evidence" value="ECO:0007669"/>
    <property type="project" value="InterPro"/>
</dbReference>
<dbReference type="STRING" id="44575.SAMN05216419_100822"/>
<dbReference type="Pfam" id="PF08534">
    <property type="entry name" value="Redoxin"/>
    <property type="match status" value="1"/>
</dbReference>
<dbReference type="GO" id="GO:0016853">
    <property type="term" value="F:isomerase activity"/>
    <property type="evidence" value="ECO:0007669"/>
    <property type="project" value="UniProtKB-KW"/>
</dbReference>
<evidence type="ECO:0000313" key="2">
    <source>
        <dbReference type="EMBL" id="SIO26059.1"/>
    </source>
</evidence>
<dbReference type="PROSITE" id="PS51352">
    <property type="entry name" value="THIOREDOXIN_2"/>
    <property type="match status" value="1"/>
</dbReference>
<dbReference type="InterPro" id="IPR050553">
    <property type="entry name" value="Thioredoxin_ResA/DsbE_sf"/>
</dbReference>
<dbReference type="InterPro" id="IPR013766">
    <property type="entry name" value="Thioredoxin_domain"/>
</dbReference>
<organism evidence="2 3">
    <name type="scientific">Nitrosomonas cryotolerans ATCC 49181</name>
    <dbReference type="NCBI Taxonomy" id="1131553"/>
    <lineage>
        <taxon>Bacteria</taxon>
        <taxon>Pseudomonadati</taxon>
        <taxon>Pseudomonadota</taxon>
        <taxon>Betaproteobacteria</taxon>
        <taxon>Nitrosomonadales</taxon>
        <taxon>Nitrosomonadaceae</taxon>
        <taxon>Nitrosomonas</taxon>
    </lineage>
</organism>
<dbReference type="InterPro" id="IPR036249">
    <property type="entry name" value="Thioredoxin-like_sf"/>
</dbReference>
<dbReference type="CDD" id="cd02966">
    <property type="entry name" value="TlpA_like_family"/>
    <property type="match status" value="1"/>
</dbReference>
<protein>
    <submittedName>
        <fullName evidence="2">Thiol-disulfide isomerase or thioredoxin</fullName>
    </submittedName>
</protein>
<accession>A0A1N6I278</accession>
<gene>
    <name evidence="2" type="ORF">SAMN02743940_1493</name>
</gene>
<dbReference type="Proteomes" id="UP000185062">
    <property type="component" value="Unassembled WGS sequence"/>
</dbReference>
<dbReference type="eggNOG" id="COG0526">
    <property type="taxonomic scope" value="Bacteria"/>
</dbReference>
<dbReference type="Gene3D" id="3.40.30.10">
    <property type="entry name" value="Glutaredoxin"/>
    <property type="match status" value="1"/>
</dbReference>
<reference evidence="2 3" key="1">
    <citation type="submission" date="2016-12" db="EMBL/GenBank/DDBJ databases">
        <authorList>
            <person name="Song W.-J."/>
            <person name="Kurnit D.M."/>
        </authorList>
    </citation>
    <scope>NUCLEOTIDE SEQUENCE [LARGE SCALE GENOMIC DNA]</scope>
    <source>
        <strain evidence="2 3">ATCC 49181</strain>
    </source>
</reference>
<dbReference type="AlphaFoldDB" id="A0A1N6I278"/>
<evidence type="ECO:0000259" key="1">
    <source>
        <dbReference type="PROSITE" id="PS51352"/>
    </source>
</evidence>
<keyword evidence="3" id="KW-1185">Reference proteome</keyword>
<dbReference type="PANTHER" id="PTHR42852">
    <property type="entry name" value="THIOL:DISULFIDE INTERCHANGE PROTEIN DSBE"/>
    <property type="match status" value="1"/>
</dbReference>
<feature type="domain" description="Thioredoxin" evidence="1">
    <location>
        <begin position="26"/>
        <end position="167"/>
    </location>
</feature>
<dbReference type="EMBL" id="FSRO01000001">
    <property type="protein sequence ID" value="SIO26059.1"/>
    <property type="molecule type" value="Genomic_DNA"/>
</dbReference>